<proteinExistence type="predicted"/>
<dbReference type="Pfam" id="PF10604">
    <property type="entry name" value="Polyketide_cyc2"/>
    <property type="match status" value="1"/>
</dbReference>
<dbReference type="FunFam" id="3.30.530.20:FF:000064">
    <property type="entry name" value="Lachrymatory-factor synthase"/>
    <property type="match status" value="1"/>
</dbReference>
<dbReference type="Proteomes" id="UP000195402">
    <property type="component" value="Unassembled WGS sequence"/>
</dbReference>
<sequence length="167" mass="18535">MAHEPQQKWEGKASAKLIGHPANQVWPLFEDFLTIHKWLPGVDTCNLVEGVPGQPGCIRYCSGTAVPSDGIDEAPISWVKENLLSIDSIQRCISYEVIEGNIGFENYIATIKLVSVEDQDGQSGSEIEWSFVVDPIKGWRFEDLVSYVDSSVHAIAKRMEEALEASK</sequence>
<dbReference type="OMA" id="PHIASFC"/>
<protein>
    <submittedName>
        <fullName evidence="1">Polyketide cyclase/dehydrase</fullName>
    </submittedName>
</protein>
<evidence type="ECO:0000313" key="2">
    <source>
        <dbReference type="Proteomes" id="UP000195402"/>
    </source>
</evidence>
<name>A0A200RC03_MACCD</name>
<dbReference type="STRING" id="56857.A0A200RC03"/>
<dbReference type="OrthoDB" id="1928994at2759"/>
<dbReference type="InParanoid" id="A0A200RC03"/>
<dbReference type="CDD" id="cd07821">
    <property type="entry name" value="PYR_PYL_RCAR_like"/>
    <property type="match status" value="1"/>
</dbReference>
<evidence type="ECO:0000313" key="1">
    <source>
        <dbReference type="EMBL" id="OVA20240.1"/>
    </source>
</evidence>
<dbReference type="InterPro" id="IPR023393">
    <property type="entry name" value="START-like_dom_sf"/>
</dbReference>
<dbReference type="SUPFAM" id="SSF55961">
    <property type="entry name" value="Bet v1-like"/>
    <property type="match status" value="1"/>
</dbReference>
<dbReference type="Gene3D" id="3.30.530.20">
    <property type="match status" value="1"/>
</dbReference>
<dbReference type="PANTHER" id="PTHR33789">
    <property type="entry name" value="LACHRYMATORY-FACTOR SYNTHASE"/>
    <property type="match status" value="1"/>
</dbReference>
<organism evidence="1 2">
    <name type="scientific">Macleaya cordata</name>
    <name type="common">Five-seeded plume-poppy</name>
    <name type="synonym">Bocconia cordata</name>
    <dbReference type="NCBI Taxonomy" id="56857"/>
    <lineage>
        <taxon>Eukaryota</taxon>
        <taxon>Viridiplantae</taxon>
        <taxon>Streptophyta</taxon>
        <taxon>Embryophyta</taxon>
        <taxon>Tracheophyta</taxon>
        <taxon>Spermatophyta</taxon>
        <taxon>Magnoliopsida</taxon>
        <taxon>Ranunculales</taxon>
        <taxon>Papaveraceae</taxon>
        <taxon>Papaveroideae</taxon>
        <taxon>Macleaya</taxon>
    </lineage>
</organism>
<dbReference type="FunCoup" id="A0A200RC03">
    <property type="interactions" value="64"/>
</dbReference>
<keyword evidence="2" id="KW-1185">Reference proteome</keyword>
<dbReference type="PANTHER" id="PTHR33789:SF11">
    <property type="entry name" value="OS05G0202300 PROTEIN"/>
    <property type="match status" value="1"/>
</dbReference>
<comment type="caution">
    <text evidence="1">The sequence shown here is derived from an EMBL/GenBank/DDBJ whole genome shotgun (WGS) entry which is preliminary data.</text>
</comment>
<dbReference type="AlphaFoldDB" id="A0A200RC03"/>
<accession>A0A200RC03</accession>
<reference evidence="1 2" key="1">
    <citation type="journal article" date="2017" name="Mol. Plant">
        <title>The Genome of Medicinal Plant Macleaya cordata Provides New Insights into Benzylisoquinoline Alkaloids Metabolism.</title>
        <authorList>
            <person name="Liu X."/>
            <person name="Liu Y."/>
            <person name="Huang P."/>
            <person name="Ma Y."/>
            <person name="Qing Z."/>
            <person name="Tang Q."/>
            <person name="Cao H."/>
            <person name="Cheng P."/>
            <person name="Zheng Y."/>
            <person name="Yuan Z."/>
            <person name="Zhou Y."/>
            <person name="Liu J."/>
            <person name="Tang Z."/>
            <person name="Zhuo Y."/>
            <person name="Zhang Y."/>
            <person name="Yu L."/>
            <person name="Huang J."/>
            <person name="Yang P."/>
            <person name="Peng Q."/>
            <person name="Zhang J."/>
            <person name="Jiang W."/>
            <person name="Zhang Z."/>
            <person name="Lin K."/>
            <person name="Ro D.K."/>
            <person name="Chen X."/>
            <person name="Xiong X."/>
            <person name="Shang Y."/>
            <person name="Huang S."/>
            <person name="Zeng J."/>
        </authorList>
    </citation>
    <scope>NUCLEOTIDE SEQUENCE [LARGE SCALE GENOMIC DNA]</scope>
    <source>
        <strain evidence="2">cv. BLH2017</strain>
        <tissue evidence="1">Root</tissue>
    </source>
</reference>
<dbReference type="EMBL" id="MVGT01000143">
    <property type="protein sequence ID" value="OVA20240.1"/>
    <property type="molecule type" value="Genomic_DNA"/>
</dbReference>
<dbReference type="InterPro" id="IPR019587">
    <property type="entry name" value="Polyketide_cyclase/dehydratase"/>
</dbReference>
<dbReference type="InterPro" id="IPR053249">
    <property type="entry name" value="LFS"/>
</dbReference>
<gene>
    <name evidence="1" type="ORF">BVC80_157g35</name>
</gene>